<dbReference type="PROSITE" id="PS50949">
    <property type="entry name" value="HTH_GNTR"/>
    <property type="match status" value="1"/>
</dbReference>
<dbReference type="InterPro" id="IPR036390">
    <property type="entry name" value="WH_DNA-bd_sf"/>
</dbReference>
<dbReference type="Pfam" id="PF07702">
    <property type="entry name" value="UTRA"/>
    <property type="match status" value="1"/>
</dbReference>
<dbReference type="SMART" id="SM00866">
    <property type="entry name" value="UTRA"/>
    <property type="match status" value="1"/>
</dbReference>
<dbReference type="InterPro" id="IPR050679">
    <property type="entry name" value="Bact_HTH_transcr_reg"/>
</dbReference>
<dbReference type="GO" id="GO:0003700">
    <property type="term" value="F:DNA-binding transcription factor activity"/>
    <property type="evidence" value="ECO:0007669"/>
    <property type="project" value="InterPro"/>
</dbReference>
<organism evidence="5 6">
    <name type="scientific">Pseudorhodoplanes sinuspersici</name>
    <dbReference type="NCBI Taxonomy" id="1235591"/>
    <lineage>
        <taxon>Bacteria</taxon>
        <taxon>Pseudomonadati</taxon>
        <taxon>Pseudomonadota</taxon>
        <taxon>Alphaproteobacteria</taxon>
        <taxon>Hyphomicrobiales</taxon>
        <taxon>Pseudorhodoplanes</taxon>
    </lineage>
</organism>
<proteinExistence type="predicted"/>
<dbReference type="InterPro" id="IPR000524">
    <property type="entry name" value="Tscrpt_reg_HTH_GntR"/>
</dbReference>
<dbReference type="OrthoDB" id="7173258at2"/>
<evidence type="ECO:0000256" key="1">
    <source>
        <dbReference type="ARBA" id="ARBA00023015"/>
    </source>
</evidence>
<dbReference type="SUPFAM" id="SSF64288">
    <property type="entry name" value="Chorismate lyase-like"/>
    <property type="match status" value="1"/>
</dbReference>
<dbReference type="EMBL" id="CP021112">
    <property type="protein sequence ID" value="ARQ02523.1"/>
    <property type="molecule type" value="Genomic_DNA"/>
</dbReference>
<dbReference type="PANTHER" id="PTHR44846:SF1">
    <property type="entry name" value="MANNOSYL-D-GLYCERATE TRANSPORT_METABOLISM SYSTEM REPRESSOR MNGR-RELATED"/>
    <property type="match status" value="1"/>
</dbReference>
<feature type="region of interest" description="Disordered" evidence="4">
    <location>
        <begin position="1"/>
        <end position="20"/>
    </location>
</feature>
<keyword evidence="3" id="KW-0804">Transcription</keyword>
<sequence length="257" mass="29122">MRNLPERDSPERDMPDHGISVSRFSTRPLYLQARDAIAQRIAAGEWKPHVAIPNENELARTFGVSPGTMRKALDLAEAERLLTRRQGRGTFVNDPSSGEQRERYNSIRGRDGKRICGDVEVLNLLETTVNERECLRLRLRLRERVIRIRRLRLTDGKPYMLEDVAMPAKLFPNLTTHQDASQRFVVLAQQFGVLLGKGEERLAIGAAAPDVAAALQVEEGATVMRLDRVIYTLEGKPAEWRLGQCLMEGRHYLAELN</sequence>
<dbReference type="SMART" id="SM00345">
    <property type="entry name" value="HTH_GNTR"/>
    <property type="match status" value="1"/>
</dbReference>
<keyword evidence="6" id="KW-1185">Reference proteome</keyword>
<evidence type="ECO:0000256" key="2">
    <source>
        <dbReference type="ARBA" id="ARBA00023125"/>
    </source>
</evidence>
<dbReference type="CDD" id="cd07377">
    <property type="entry name" value="WHTH_GntR"/>
    <property type="match status" value="1"/>
</dbReference>
<accession>A0A1W6ZYX1</accession>
<dbReference type="InterPro" id="IPR036388">
    <property type="entry name" value="WH-like_DNA-bd_sf"/>
</dbReference>
<dbReference type="Proteomes" id="UP000194137">
    <property type="component" value="Chromosome"/>
</dbReference>
<dbReference type="GO" id="GO:0003677">
    <property type="term" value="F:DNA binding"/>
    <property type="evidence" value="ECO:0007669"/>
    <property type="project" value="UniProtKB-KW"/>
</dbReference>
<dbReference type="Pfam" id="PF00392">
    <property type="entry name" value="GntR"/>
    <property type="match status" value="1"/>
</dbReference>
<feature type="compositionally biased region" description="Basic and acidic residues" evidence="4">
    <location>
        <begin position="1"/>
        <end position="16"/>
    </location>
</feature>
<gene>
    <name evidence="5" type="ORF">CAK95_27970</name>
</gene>
<dbReference type="InterPro" id="IPR011663">
    <property type="entry name" value="UTRA"/>
</dbReference>
<evidence type="ECO:0000256" key="4">
    <source>
        <dbReference type="SAM" id="MobiDB-lite"/>
    </source>
</evidence>
<dbReference type="GO" id="GO:0045892">
    <property type="term" value="P:negative regulation of DNA-templated transcription"/>
    <property type="evidence" value="ECO:0007669"/>
    <property type="project" value="TreeGrafter"/>
</dbReference>
<name>A0A1W6ZYX1_9HYPH</name>
<dbReference type="Gene3D" id="1.10.10.10">
    <property type="entry name" value="Winged helix-like DNA-binding domain superfamily/Winged helix DNA-binding domain"/>
    <property type="match status" value="1"/>
</dbReference>
<protein>
    <submittedName>
        <fullName evidence="5">Uncharacterized protein</fullName>
    </submittedName>
</protein>
<dbReference type="Gene3D" id="3.40.1410.10">
    <property type="entry name" value="Chorismate lyase-like"/>
    <property type="match status" value="1"/>
</dbReference>
<evidence type="ECO:0000313" key="6">
    <source>
        <dbReference type="Proteomes" id="UP000194137"/>
    </source>
</evidence>
<dbReference type="InterPro" id="IPR028978">
    <property type="entry name" value="Chorismate_lyase_/UTRA_dom_sf"/>
</dbReference>
<evidence type="ECO:0000256" key="3">
    <source>
        <dbReference type="ARBA" id="ARBA00023163"/>
    </source>
</evidence>
<dbReference type="PANTHER" id="PTHR44846">
    <property type="entry name" value="MANNOSYL-D-GLYCERATE TRANSPORT/METABOLISM SYSTEM REPRESSOR MNGR-RELATED"/>
    <property type="match status" value="1"/>
</dbReference>
<keyword evidence="2" id="KW-0238">DNA-binding</keyword>
<dbReference type="AlphaFoldDB" id="A0A1W6ZYX1"/>
<evidence type="ECO:0000313" key="5">
    <source>
        <dbReference type="EMBL" id="ARQ02523.1"/>
    </source>
</evidence>
<dbReference type="STRING" id="1235591.CAK95_27970"/>
<keyword evidence="1" id="KW-0805">Transcription regulation</keyword>
<reference evidence="5 6" key="1">
    <citation type="submission" date="2017-05" db="EMBL/GenBank/DDBJ databases">
        <title>Full genome sequence of Pseudorhodoplanes sinuspersici.</title>
        <authorList>
            <person name="Dastgheib S.M.M."/>
            <person name="Shavandi M."/>
            <person name="Tirandaz H."/>
        </authorList>
    </citation>
    <scope>NUCLEOTIDE SEQUENCE [LARGE SCALE GENOMIC DNA]</scope>
    <source>
        <strain evidence="5 6">RIPI110</strain>
    </source>
</reference>
<dbReference type="KEGG" id="psin:CAK95_27970"/>
<dbReference type="SUPFAM" id="SSF46785">
    <property type="entry name" value="Winged helix' DNA-binding domain"/>
    <property type="match status" value="1"/>
</dbReference>